<proteinExistence type="predicted"/>
<evidence type="ECO:0000313" key="2">
    <source>
        <dbReference type="EMBL" id="KAF6718142.1"/>
    </source>
</evidence>
<evidence type="ECO:0000256" key="1">
    <source>
        <dbReference type="SAM" id="MobiDB-lite"/>
    </source>
</evidence>
<name>A0A834F4M6_ORYME</name>
<reference evidence="2" key="1">
    <citation type="journal article" name="BMC Genomics">
        <title>Long-read sequencing and de novo genome assembly of marine medaka (Oryzias melastigma).</title>
        <authorList>
            <person name="Liang P."/>
            <person name="Saqib H.S.A."/>
            <person name="Ni X."/>
            <person name="Shen Y."/>
        </authorList>
    </citation>
    <scope>NUCLEOTIDE SEQUENCE</scope>
    <source>
        <strain evidence="2">Bigg-433</strain>
    </source>
</reference>
<dbReference type="AlphaFoldDB" id="A0A834F4M6"/>
<dbReference type="Proteomes" id="UP000646548">
    <property type="component" value="Unassembled WGS sequence"/>
</dbReference>
<sequence>MKEGTSETVTSSRRAVMETPGPLPKTSGQVLDSHCTTALQGILLIIAITSSKIWMFTGMALSRGGRGSEQTLSVCVLMLRERLRSCSPAPVCTDSHARRRTLHTDT</sequence>
<protein>
    <submittedName>
        <fullName evidence="2">Uncharacterized protein</fullName>
    </submittedName>
</protein>
<gene>
    <name evidence="2" type="ORF">FQA47_024205</name>
</gene>
<comment type="caution">
    <text evidence="2">The sequence shown here is derived from an EMBL/GenBank/DDBJ whole genome shotgun (WGS) entry which is preliminary data.</text>
</comment>
<feature type="compositionally biased region" description="Polar residues" evidence="1">
    <location>
        <begin position="1"/>
        <end position="13"/>
    </location>
</feature>
<feature type="region of interest" description="Disordered" evidence="1">
    <location>
        <begin position="1"/>
        <end position="29"/>
    </location>
</feature>
<organism evidence="2 3">
    <name type="scientific">Oryzias melastigma</name>
    <name type="common">Marine medaka</name>
    <dbReference type="NCBI Taxonomy" id="30732"/>
    <lineage>
        <taxon>Eukaryota</taxon>
        <taxon>Metazoa</taxon>
        <taxon>Chordata</taxon>
        <taxon>Craniata</taxon>
        <taxon>Vertebrata</taxon>
        <taxon>Euteleostomi</taxon>
        <taxon>Actinopterygii</taxon>
        <taxon>Neopterygii</taxon>
        <taxon>Teleostei</taxon>
        <taxon>Neoteleostei</taxon>
        <taxon>Acanthomorphata</taxon>
        <taxon>Ovalentaria</taxon>
        <taxon>Atherinomorphae</taxon>
        <taxon>Beloniformes</taxon>
        <taxon>Adrianichthyidae</taxon>
        <taxon>Oryziinae</taxon>
        <taxon>Oryzias</taxon>
    </lineage>
</organism>
<accession>A0A834F4M6</accession>
<dbReference type="EMBL" id="WKFB01000771">
    <property type="protein sequence ID" value="KAF6718142.1"/>
    <property type="molecule type" value="Genomic_DNA"/>
</dbReference>
<evidence type="ECO:0000313" key="3">
    <source>
        <dbReference type="Proteomes" id="UP000646548"/>
    </source>
</evidence>